<evidence type="ECO:0008006" key="4">
    <source>
        <dbReference type="Google" id="ProtNLM"/>
    </source>
</evidence>
<feature type="transmembrane region" description="Helical" evidence="1">
    <location>
        <begin position="12"/>
        <end position="33"/>
    </location>
</feature>
<reference evidence="3" key="1">
    <citation type="submission" date="2016-10" db="EMBL/GenBank/DDBJ databases">
        <authorList>
            <person name="Varghese N."/>
            <person name="Submissions S."/>
        </authorList>
    </citation>
    <scope>NUCLEOTIDE SEQUENCE [LARGE SCALE GENOMIC DNA]</scope>
    <source>
        <strain evidence="3">XBD2006</strain>
    </source>
</reference>
<accession>A0A1G5CHI9</accession>
<proteinExistence type="predicted"/>
<name>A0A1G5CHI9_9FIRM</name>
<keyword evidence="3" id="KW-1185">Reference proteome</keyword>
<evidence type="ECO:0000313" key="3">
    <source>
        <dbReference type="Proteomes" id="UP000183047"/>
    </source>
</evidence>
<feature type="transmembrane region" description="Helical" evidence="1">
    <location>
        <begin position="202"/>
        <end position="221"/>
    </location>
</feature>
<dbReference type="OrthoDB" id="2005350at2"/>
<evidence type="ECO:0000313" key="2">
    <source>
        <dbReference type="EMBL" id="SCY01873.1"/>
    </source>
</evidence>
<gene>
    <name evidence="2" type="ORF">SAMN02910451_01131</name>
</gene>
<keyword evidence="1" id="KW-1133">Transmembrane helix</keyword>
<dbReference type="Proteomes" id="UP000183047">
    <property type="component" value="Unassembled WGS sequence"/>
</dbReference>
<feature type="transmembrane region" description="Helical" evidence="1">
    <location>
        <begin position="45"/>
        <end position="67"/>
    </location>
</feature>
<keyword evidence="1" id="KW-0472">Membrane</keyword>
<keyword evidence="1" id="KW-0812">Transmembrane</keyword>
<feature type="transmembrane region" description="Helical" evidence="1">
    <location>
        <begin position="103"/>
        <end position="123"/>
    </location>
</feature>
<dbReference type="EMBL" id="FMUR01000006">
    <property type="protein sequence ID" value="SCY01873.1"/>
    <property type="molecule type" value="Genomic_DNA"/>
</dbReference>
<organism evidence="2 3">
    <name type="scientific">Butyrivibrio hungatei</name>
    <dbReference type="NCBI Taxonomy" id="185008"/>
    <lineage>
        <taxon>Bacteria</taxon>
        <taxon>Bacillati</taxon>
        <taxon>Bacillota</taxon>
        <taxon>Clostridia</taxon>
        <taxon>Lachnospirales</taxon>
        <taxon>Lachnospiraceae</taxon>
        <taxon>Butyrivibrio</taxon>
    </lineage>
</organism>
<feature type="transmembrane region" description="Helical" evidence="1">
    <location>
        <begin position="163"/>
        <end position="182"/>
    </location>
</feature>
<evidence type="ECO:0000256" key="1">
    <source>
        <dbReference type="SAM" id="Phobius"/>
    </source>
</evidence>
<dbReference type="AlphaFoldDB" id="A0A1G5CHI9"/>
<protein>
    <recommendedName>
        <fullName evidence="4">ABC-2 family transporter protein</fullName>
    </recommendedName>
</protein>
<dbReference type="RefSeq" id="WP_074461820.1">
    <property type="nucleotide sequence ID" value="NZ_FMUR01000006.1"/>
</dbReference>
<sequence length="236" mass="26737">MDYLRFELRKIKGSGIFVIGAVLTILSVLFQGYLGLMVKEITCDIIHVTALNLFSTLIFPIFISVVVSESFSIEETNCGIANSYFSNISIIKIYSMKLLTVRLINLFYFILATAITMIFVALKGGNTVDIFFKEWNWIALTIINIHTLINVVAILIVCFKSRLLAMMISVIATVFASLLNPLGISWLNPWYGFEHALFYRGLSHLAITYMIILFTLSEFLIKKKIKEIPPLLESMV</sequence>
<feature type="transmembrane region" description="Helical" evidence="1">
    <location>
        <begin position="135"/>
        <end position="156"/>
    </location>
</feature>